<dbReference type="HOGENOM" id="CLU_1310613_0_0_1"/>
<gene>
    <name evidence="3" type="ORF">PHSY_005875</name>
</gene>
<dbReference type="GO" id="GO:0031956">
    <property type="term" value="F:medium-chain fatty acid-CoA ligase activity"/>
    <property type="evidence" value="ECO:0007669"/>
    <property type="project" value="TreeGrafter"/>
</dbReference>
<dbReference type="InterPro" id="IPR042099">
    <property type="entry name" value="ANL_N_sf"/>
</dbReference>
<dbReference type="OrthoDB" id="429813at2759"/>
<dbReference type="GeneID" id="24111148"/>
<dbReference type="PROSITE" id="PS00455">
    <property type="entry name" value="AMP_BINDING"/>
    <property type="match status" value="1"/>
</dbReference>
<dbReference type="InterPro" id="IPR000873">
    <property type="entry name" value="AMP-dep_synth/lig_dom"/>
</dbReference>
<dbReference type="Gene3D" id="3.40.50.12780">
    <property type="entry name" value="N-terminal domain of ligase-like"/>
    <property type="match status" value="1"/>
</dbReference>
<dbReference type="PANTHER" id="PTHR43201">
    <property type="entry name" value="ACYL-COA SYNTHETASE"/>
    <property type="match status" value="1"/>
</dbReference>
<evidence type="ECO:0000313" key="3">
    <source>
        <dbReference type="EMBL" id="GAC98282.1"/>
    </source>
</evidence>
<dbReference type="STRING" id="1305764.R9PAL7"/>
<dbReference type="PANTHER" id="PTHR43201:SF8">
    <property type="entry name" value="ACYL-COA SYNTHETASE FAMILY MEMBER 3"/>
    <property type="match status" value="1"/>
</dbReference>
<keyword evidence="4" id="KW-1185">Reference proteome</keyword>
<reference evidence="4" key="1">
    <citation type="journal article" date="2013" name="Genome Announc.">
        <title>Draft genome sequence of the basidiomycetous yeast-like fungus Pseudozyma hubeiensis SY62, which produces an abundant amount of the biosurfactant mannosylerythritol lipids.</title>
        <authorList>
            <person name="Konishi M."/>
            <person name="Hatada Y."/>
            <person name="Horiuchi J."/>
        </authorList>
    </citation>
    <scope>NUCLEOTIDE SEQUENCE [LARGE SCALE GENOMIC DNA]</scope>
    <source>
        <strain evidence="4">SY62</strain>
    </source>
</reference>
<dbReference type="Pfam" id="PF00501">
    <property type="entry name" value="AMP-binding"/>
    <property type="match status" value="1"/>
</dbReference>
<comment type="similarity">
    <text evidence="1">Belongs to the ATP-dependent AMP-binding enzyme family.</text>
</comment>
<accession>R9PAL7</accession>
<organism evidence="3 4">
    <name type="scientific">Pseudozyma hubeiensis (strain SY62)</name>
    <name type="common">Yeast</name>
    <dbReference type="NCBI Taxonomy" id="1305764"/>
    <lineage>
        <taxon>Eukaryota</taxon>
        <taxon>Fungi</taxon>
        <taxon>Dikarya</taxon>
        <taxon>Basidiomycota</taxon>
        <taxon>Ustilaginomycotina</taxon>
        <taxon>Ustilaginomycetes</taxon>
        <taxon>Ustilaginales</taxon>
        <taxon>Ustilaginaceae</taxon>
        <taxon>Pseudozyma</taxon>
    </lineage>
</organism>
<evidence type="ECO:0000313" key="4">
    <source>
        <dbReference type="Proteomes" id="UP000014071"/>
    </source>
</evidence>
<dbReference type="InterPro" id="IPR020845">
    <property type="entry name" value="AMP-binding_CS"/>
</dbReference>
<sequence>MLSGQRFAWPSLNALFADRVKNMPNKTFLAFPKAGATNNPSAFAYDEYTFGQVDDMVSHLAASYAVALPPRRVNQPSIAVGLFASSGFDYIVHSLALFRLGHVVVYLSTNNSTAALAHLVKVTSITTLLYSFDKAEAISALKPMLEEQGLASVDLVRWTSVSEALKLSLATTMDSRRYTTELSYDQESLEDAFVIHSSGSTGFPKPNFLK</sequence>
<evidence type="ECO:0000256" key="1">
    <source>
        <dbReference type="ARBA" id="ARBA00006432"/>
    </source>
</evidence>
<dbReference type="EMBL" id="DF238820">
    <property type="protein sequence ID" value="GAC98282.1"/>
    <property type="molecule type" value="Genomic_DNA"/>
</dbReference>
<dbReference type="AlphaFoldDB" id="R9PAL7"/>
<proteinExistence type="inferred from homology"/>
<protein>
    <submittedName>
        <fullName evidence="3">NRPS-like enzyme</fullName>
    </submittedName>
</protein>
<evidence type="ECO:0000259" key="2">
    <source>
        <dbReference type="Pfam" id="PF00501"/>
    </source>
</evidence>
<feature type="domain" description="AMP-dependent synthetase/ligase" evidence="2">
    <location>
        <begin position="17"/>
        <end position="206"/>
    </location>
</feature>
<dbReference type="GO" id="GO:0006631">
    <property type="term" value="P:fatty acid metabolic process"/>
    <property type="evidence" value="ECO:0007669"/>
    <property type="project" value="TreeGrafter"/>
</dbReference>
<dbReference type="RefSeq" id="XP_012191869.1">
    <property type="nucleotide sequence ID" value="XM_012336479.1"/>
</dbReference>
<name>R9PAL7_PSEHS</name>
<dbReference type="Proteomes" id="UP000014071">
    <property type="component" value="Unassembled WGS sequence"/>
</dbReference>
<dbReference type="SUPFAM" id="SSF56801">
    <property type="entry name" value="Acetyl-CoA synthetase-like"/>
    <property type="match status" value="1"/>
</dbReference>